<keyword evidence="4" id="KW-1185">Reference proteome</keyword>
<proteinExistence type="predicted"/>
<reference evidence="3 4" key="1">
    <citation type="submission" date="2022-04" db="EMBL/GenBank/DDBJ databases">
        <title>Genome diversity in the genus Frankia.</title>
        <authorList>
            <person name="Carlos-Shanley C."/>
            <person name="Hahn D."/>
        </authorList>
    </citation>
    <scope>NUCLEOTIDE SEQUENCE [LARGE SCALE GENOMIC DNA]</scope>
    <source>
        <strain evidence="3 4">Ag45/Mut15</strain>
    </source>
</reference>
<dbReference type="Gene3D" id="3.40.50.11440">
    <property type="match status" value="1"/>
</dbReference>
<dbReference type="EMBL" id="JALKFT010000016">
    <property type="protein sequence ID" value="MCK9877276.1"/>
    <property type="molecule type" value="Genomic_DNA"/>
</dbReference>
<evidence type="ECO:0000256" key="1">
    <source>
        <dbReference type="SAM" id="MobiDB-lite"/>
    </source>
</evidence>
<feature type="compositionally biased region" description="Low complexity" evidence="1">
    <location>
        <begin position="235"/>
        <end position="260"/>
    </location>
</feature>
<dbReference type="InterPro" id="IPR018657">
    <property type="entry name" value="LarA-like_N"/>
</dbReference>
<dbReference type="Gene3D" id="3.90.226.30">
    <property type="match status" value="1"/>
</dbReference>
<sequence length="567" mass="58421">MRPGFVLEVDERTPPLLVHQGDGVLLERFPVGTRVVYPPLPRPGVDAVGAAVDAALAAPVGSAPLVSLLRPGLRLVLVVSDAGVPAPRMRGVDVRARLLERVLSVVAAAGVDEVRLVVATGLGRRRSAAEVEALVGERVFRSFWPQRLACHDAFDEANLVEVGVSGAGEVLRVARPVAEADLLISVEVVQDPGVGGLAGLAAGVASYGSLRAARSVSAAMRDAAGWFSSPTPVDSPGVSEAAASSGSPGPSGSSGTVGVSGSPGLSEVAGVAGGGSRAVLGRLGGVLAGAVPVFAVTATVNAAVGPAAAGFLTGREWEWSLPDQVMALAAARGLDRLGGWARRRVWQETAADYAVTSVGAGDVRAVTEAAWALVEGGQRVGVEGQTDVLVVGSAPFGVHHGSGAGDAVLGAHGALAEVLGRHTGRPVVREHGAMIVYHPMAARFSQVHQPSYVDFYAEVLAESHEPATIEAKFERQYATDPWYESLYRSSLALPGVHPFHRWYETAPGRAYLGEVVVVGGDRVVCARLGLRAASTLADALEIVSGSVGRDPSVTYLHAPPRLVADVR</sequence>
<feature type="region of interest" description="Disordered" evidence="1">
    <location>
        <begin position="229"/>
        <end position="260"/>
    </location>
</feature>
<organism evidence="3 4">
    <name type="scientific">Frankia umida</name>
    <dbReference type="NCBI Taxonomy" id="573489"/>
    <lineage>
        <taxon>Bacteria</taxon>
        <taxon>Bacillati</taxon>
        <taxon>Actinomycetota</taxon>
        <taxon>Actinomycetes</taxon>
        <taxon>Frankiales</taxon>
        <taxon>Frankiaceae</taxon>
        <taxon>Frankia</taxon>
    </lineage>
</organism>
<comment type="caution">
    <text evidence="3">The sequence shown here is derived from an EMBL/GenBank/DDBJ whole genome shotgun (WGS) entry which is preliminary data.</text>
</comment>
<accession>A0ABT0K0H0</accession>
<name>A0ABT0K0H0_9ACTN</name>
<evidence type="ECO:0000313" key="4">
    <source>
        <dbReference type="Proteomes" id="UP001201873"/>
    </source>
</evidence>
<evidence type="ECO:0000313" key="3">
    <source>
        <dbReference type="EMBL" id="MCK9877276.1"/>
    </source>
</evidence>
<gene>
    <name evidence="3" type="ORF">MXD59_16090</name>
</gene>
<dbReference type="Pfam" id="PF09861">
    <property type="entry name" value="Lar_N"/>
    <property type="match status" value="1"/>
</dbReference>
<feature type="domain" description="LarA-like N-terminal" evidence="2">
    <location>
        <begin position="45"/>
        <end position="212"/>
    </location>
</feature>
<dbReference type="Proteomes" id="UP001201873">
    <property type="component" value="Unassembled WGS sequence"/>
</dbReference>
<dbReference type="RefSeq" id="WP_248825542.1">
    <property type="nucleotide sequence ID" value="NZ_JALKFT010000016.1"/>
</dbReference>
<dbReference type="InterPro" id="IPR043166">
    <property type="entry name" value="LarA-like_C"/>
</dbReference>
<protein>
    <submittedName>
        <fullName evidence="3">Nickel-dependent lactate racemase</fullName>
    </submittedName>
</protein>
<evidence type="ECO:0000259" key="2">
    <source>
        <dbReference type="Pfam" id="PF09861"/>
    </source>
</evidence>